<keyword evidence="3" id="KW-1185">Reference proteome</keyword>
<dbReference type="PANTHER" id="PTHR15020:SF50">
    <property type="entry name" value="UPF0659 PROTEIN YMR090W"/>
    <property type="match status" value="1"/>
</dbReference>
<dbReference type="AlphaFoldDB" id="A0A2R8AE55"/>
<dbReference type="PANTHER" id="PTHR15020">
    <property type="entry name" value="FLAVIN REDUCTASE-RELATED"/>
    <property type="match status" value="1"/>
</dbReference>
<name>A0A2R8AE55_9RHOB</name>
<evidence type="ECO:0000313" key="3">
    <source>
        <dbReference type="Proteomes" id="UP000244932"/>
    </source>
</evidence>
<dbReference type="InterPro" id="IPR036291">
    <property type="entry name" value="NAD(P)-bd_dom_sf"/>
</dbReference>
<dbReference type="Gene3D" id="3.40.50.720">
    <property type="entry name" value="NAD(P)-binding Rossmann-like Domain"/>
    <property type="match status" value="1"/>
</dbReference>
<dbReference type="Proteomes" id="UP000244932">
    <property type="component" value="Unassembled WGS sequence"/>
</dbReference>
<evidence type="ECO:0000313" key="2">
    <source>
        <dbReference type="EMBL" id="SPF30335.1"/>
    </source>
</evidence>
<reference evidence="2 3" key="1">
    <citation type="submission" date="2018-03" db="EMBL/GenBank/DDBJ databases">
        <authorList>
            <person name="Keele B.F."/>
        </authorList>
    </citation>
    <scope>NUCLEOTIDE SEQUENCE [LARGE SCALE GENOMIC DNA]</scope>
    <source>
        <strain evidence="2 3">CeCT 8812</strain>
    </source>
</reference>
<dbReference type="InterPro" id="IPR016040">
    <property type="entry name" value="NAD(P)-bd_dom"/>
</dbReference>
<feature type="domain" description="NAD(P)-binding" evidence="1">
    <location>
        <begin position="9"/>
        <end position="203"/>
    </location>
</feature>
<dbReference type="RefSeq" id="WP_108783030.1">
    <property type="nucleotide sequence ID" value="NZ_OMKW01000003.1"/>
</dbReference>
<organism evidence="2 3">
    <name type="scientific">Pontivivens insulae</name>
    <dbReference type="NCBI Taxonomy" id="1639689"/>
    <lineage>
        <taxon>Bacteria</taxon>
        <taxon>Pseudomonadati</taxon>
        <taxon>Pseudomonadota</taxon>
        <taxon>Alphaproteobacteria</taxon>
        <taxon>Rhodobacterales</taxon>
        <taxon>Paracoccaceae</taxon>
        <taxon>Pontivivens</taxon>
    </lineage>
</organism>
<proteinExistence type="predicted"/>
<dbReference type="Pfam" id="PF13460">
    <property type="entry name" value="NAD_binding_10"/>
    <property type="match status" value="1"/>
</dbReference>
<accession>A0A2R8AE55</accession>
<gene>
    <name evidence="2" type="ORF">POI8812_02671</name>
</gene>
<sequence length="230" mass="25129">MTQHILLLGATGATGRLILDEALSRGWRVTAGMRNPEKLEHSADQLTKVEVDVLKPSGISAAVEGCTAVISALGVDNDPKTLASPPPLYTDGHANVVAAMEKIGVERLVCISALWSRANDFGPLWFRAGPVMALTRVYSQMRMMERELAAHEKLQFTCVRAGYLQDDPIESAPPAAYAERPPEGHWLTRRADLARFMVDCVAEGSWQRASPCFSQADDGKVMRRNAGNVR</sequence>
<evidence type="ECO:0000259" key="1">
    <source>
        <dbReference type="Pfam" id="PF13460"/>
    </source>
</evidence>
<dbReference type="SUPFAM" id="SSF51735">
    <property type="entry name" value="NAD(P)-binding Rossmann-fold domains"/>
    <property type="match status" value="1"/>
</dbReference>
<dbReference type="OrthoDB" id="7419852at2"/>
<protein>
    <recommendedName>
        <fullName evidence="1">NAD(P)-binding domain-containing protein</fullName>
    </recommendedName>
</protein>
<dbReference type="EMBL" id="OMKW01000003">
    <property type="protein sequence ID" value="SPF30335.1"/>
    <property type="molecule type" value="Genomic_DNA"/>
</dbReference>